<dbReference type="Proteomes" id="UP000634529">
    <property type="component" value="Unassembled WGS sequence"/>
</dbReference>
<evidence type="ECO:0000313" key="17">
    <source>
        <dbReference type="Proteomes" id="UP000634529"/>
    </source>
</evidence>
<sequence>MTLNIFNTMTREKELFTPQKAGEVKMYVCGPTVYNYIHIGNARPAMVFDVVRRYLETIGYDVQYVMNFTDVDDKLITKSQELNVTVNEVADTFISAYLEDCDALGIRRATINPRVTEHIQEIVEFISKLVETDFAYESGGDVYFRTKQFEEYGKLSHQKIDELQFGIRIEVDKRKESQEDFVLWKGAKPGEISWSSPWGEGRPGWHIECSAMARRYLGDTLDIHGGGKDLAFPHHECEVAQSEAVTGKPLANVWMHNGYINMDNEKMSKSLGNGVLVRELVKAYKPNALRYFILATHYRNPLNFSAEALQQAEKSVERLENAVANVKHALQSLGVSVHDEAGDVSSHGEPNEDLQVKLANILETFDAKMQDDFNTADAITAMFEWATEANVWAQQHAHANTLQAADLLALIDAFDAMNEVLGIVVEQEELLDAEIDQLIQDRIEARQSKNWARADEIRDLLTARGIVLEDTPQGVRWKRA</sequence>
<comment type="catalytic activity">
    <reaction evidence="12 13">
        <text>tRNA(Cys) + L-cysteine + ATP = L-cysteinyl-tRNA(Cys) + AMP + diphosphate</text>
        <dbReference type="Rhea" id="RHEA:17773"/>
        <dbReference type="Rhea" id="RHEA-COMP:9661"/>
        <dbReference type="Rhea" id="RHEA-COMP:9679"/>
        <dbReference type="ChEBI" id="CHEBI:30616"/>
        <dbReference type="ChEBI" id="CHEBI:33019"/>
        <dbReference type="ChEBI" id="CHEBI:35235"/>
        <dbReference type="ChEBI" id="CHEBI:78442"/>
        <dbReference type="ChEBI" id="CHEBI:78517"/>
        <dbReference type="ChEBI" id="CHEBI:456215"/>
        <dbReference type="EC" id="6.1.1.16"/>
    </reaction>
</comment>
<dbReference type="SMART" id="SM00840">
    <property type="entry name" value="DALR_2"/>
    <property type="match status" value="1"/>
</dbReference>
<evidence type="ECO:0000256" key="1">
    <source>
        <dbReference type="ARBA" id="ARBA00004496"/>
    </source>
</evidence>
<keyword evidence="6 13" id="KW-0479">Metal-binding</keyword>
<feature type="coiled-coil region" evidence="14">
    <location>
        <begin position="302"/>
        <end position="329"/>
    </location>
</feature>
<keyword evidence="10 13" id="KW-0648">Protein biosynthesis</keyword>
<keyword evidence="17" id="KW-1185">Reference proteome</keyword>
<comment type="caution">
    <text evidence="16">The sequence shown here is derived from an EMBL/GenBank/DDBJ whole genome shotgun (WGS) entry which is preliminary data.</text>
</comment>
<evidence type="ECO:0000256" key="7">
    <source>
        <dbReference type="ARBA" id="ARBA00022741"/>
    </source>
</evidence>
<gene>
    <name evidence="13" type="primary">cysS</name>
    <name evidence="16" type="ORF">IFO66_20335</name>
</gene>
<feature type="binding site" evidence="13">
    <location>
        <position position="29"/>
    </location>
    <ligand>
        <name>Zn(2+)</name>
        <dbReference type="ChEBI" id="CHEBI:29105"/>
    </ligand>
</feature>
<dbReference type="Pfam" id="PF01406">
    <property type="entry name" value="tRNA-synt_1e"/>
    <property type="match status" value="1"/>
</dbReference>
<dbReference type="NCBIfam" id="TIGR00435">
    <property type="entry name" value="cysS"/>
    <property type="match status" value="1"/>
</dbReference>
<organism evidence="16 17">
    <name type="scientific">Paenibacillus arenosi</name>
    <dbReference type="NCBI Taxonomy" id="2774142"/>
    <lineage>
        <taxon>Bacteria</taxon>
        <taxon>Bacillati</taxon>
        <taxon>Bacillota</taxon>
        <taxon>Bacilli</taxon>
        <taxon>Bacillales</taxon>
        <taxon>Paenibacillaceae</taxon>
        <taxon>Paenibacillus</taxon>
    </lineage>
</organism>
<dbReference type="SUPFAM" id="SSF47323">
    <property type="entry name" value="Anticodon-binding domain of a subclass of class I aminoacyl-tRNA synthetases"/>
    <property type="match status" value="1"/>
</dbReference>
<dbReference type="PANTHER" id="PTHR10890">
    <property type="entry name" value="CYSTEINYL-TRNA SYNTHETASE"/>
    <property type="match status" value="1"/>
</dbReference>
<feature type="short sequence motif" description="'KMSKS' region" evidence="13">
    <location>
        <begin position="266"/>
        <end position="270"/>
    </location>
</feature>
<dbReference type="InterPro" id="IPR032678">
    <property type="entry name" value="tRNA-synt_1_cat_dom"/>
</dbReference>
<dbReference type="InterPro" id="IPR014729">
    <property type="entry name" value="Rossmann-like_a/b/a_fold"/>
</dbReference>
<feature type="binding site" evidence="13">
    <location>
        <position position="269"/>
    </location>
    <ligand>
        <name>ATP</name>
        <dbReference type="ChEBI" id="CHEBI:30616"/>
    </ligand>
</feature>
<dbReference type="Pfam" id="PF09190">
    <property type="entry name" value="DALR_2"/>
    <property type="match status" value="1"/>
</dbReference>
<accession>A0ABR9B2N6</accession>
<evidence type="ECO:0000256" key="10">
    <source>
        <dbReference type="ARBA" id="ARBA00022917"/>
    </source>
</evidence>
<comment type="subcellular location">
    <subcellularLocation>
        <location evidence="1 13">Cytoplasm</location>
    </subcellularLocation>
</comment>
<evidence type="ECO:0000256" key="2">
    <source>
        <dbReference type="ARBA" id="ARBA00005594"/>
    </source>
</evidence>
<evidence type="ECO:0000313" key="16">
    <source>
        <dbReference type="EMBL" id="MBD8500638.1"/>
    </source>
</evidence>
<name>A0ABR9B2N6_9BACL</name>
<evidence type="ECO:0000256" key="11">
    <source>
        <dbReference type="ARBA" id="ARBA00023146"/>
    </source>
</evidence>
<protein>
    <recommendedName>
        <fullName evidence="13">Cysteine--tRNA ligase</fullName>
        <ecNumber evidence="13">6.1.1.16</ecNumber>
    </recommendedName>
    <alternativeName>
        <fullName evidence="13">Cysteinyl-tRNA synthetase</fullName>
        <shortName evidence="13">CysRS</shortName>
    </alternativeName>
</protein>
<evidence type="ECO:0000259" key="15">
    <source>
        <dbReference type="SMART" id="SM00840"/>
    </source>
</evidence>
<feature type="domain" description="Cysteinyl-tRNA synthetase class Ia DALR" evidence="15">
    <location>
        <begin position="364"/>
        <end position="431"/>
    </location>
</feature>
<dbReference type="Gene3D" id="1.20.120.1910">
    <property type="entry name" value="Cysteine-tRNA ligase, C-terminal anti-codon recognition domain"/>
    <property type="match status" value="1"/>
</dbReference>
<comment type="subunit">
    <text evidence="3 13">Monomer.</text>
</comment>
<keyword evidence="14" id="KW-0175">Coiled coil</keyword>
<dbReference type="HAMAP" id="MF_00041">
    <property type="entry name" value="Cys_tRNA_synth"/>
    <property type="match status" value="1"/>
</dbReference>
<dbReference type="SUPFAM" id="SSF52374">
    <property type="entry name" value="Nucleotidylyl transferase"/>
    <property type="match status" value="1"/>
</dbReference>
<feature type="binding site" evidence="13">
    <location>
        <position position="234"/>
    </location>
    <ligand>
        <name>Zn(2+)</name>
        <dbReference type="ChEBI" id="CHEBI:29105"/>
    </ligand>
</feature>
<evidence type="ECO:0000256" key="12">
    <source>
        <dbReference type="ARBA" id="ARBA00047398"/>
    </source>
</evidence>
<dbReference type="InterPro" id="IPR015273">
    <property type="entry name" value="Cys-tRNA-synt_Ia_DALR"/>
</dbReference>
<evidence type="ECO:0000256" key="6">
    <source>
        <dbReference type="ARBA" id="ARBA00022723"/>
    </source>
</evidence>
<comment type="cofactor">
    <cofactor evidence="13">
        <name>Zn(2+)</name>
        <dbReference type="ChEBI" id="CHEBI:29105"/>
    </cofactor>
    <text evidence="13">Binds 1 zinc ion per subunit.</text>
</comment>
<keyword evidence="5 13" id="KW-0436">Ligase</keyword>
<keyword evidence="11 13" id="KW-0030">Aminoacyl-tRNA synthetase</keyword>
<evidence type="ECO:0000256" key="13">
    <source>
        <dbReference type="HAMAP-Rule" id="MF_00041"/>
    </source>
</evidence>
<dbReference type="PANTHER" id="PTHR10890:SF3">
    <property type="entry name" value="CYSTEINE--TRNA LIGASE, CYTOPLASMIC"/>
    <property type="match status" value="1"/>
</dbReference>
<dbReference type="InterPro" id="IPR015803">
    <property type="entry name" value="Cys-tRNA-ligase"/>
</dbReference>
<dbReference type="RefSeq" id="WP_192026886.1">
    <property type="nucleotide sequence ID" value="NZ_JACYTN010000025.1"/>
</dbReference>
<feature type="binding site" evidence="13">
    <location>
        <position position="209"/>
    </location>
    <ligand>
        <name>Zn(2+)</name>
        <dbReference type="ChEBI" id="CHEBI:29105"/>
    </ligand>
</feature>
<dbReference type="CDD" id="cd00672">
    <property type="entry name" value="CysRS_core"/>
    <property type="match status" value="1"/>
</dbReference>
<feature type="short sequence motif" description="'HIGH' region" evidence="13">
    <location>
        <begin position="31"/>
        <end position="41"/>
    </location>
</feature>
<keyword evidence="8 13" id="KW-0862">Zinc</keyword>
<dbReference type="EMBL" id="JACYTN010000025">
    <property type="protein sequence ID" value="MBD8500638.1"/>
    <property type="molecule type" value="Genomic_DNA"/>
</dbReference>
<comment type="similarity">
    <text evidence="2 13">Belongs to the class-I aminoacyl-tRNA synthetase family.</text>
</comment>
<evidence type="ECO:0000256" key="3">
    <source>
        <dbReference type="ARBA" id="ARBA00011245"/>
    </source>
</evidence>
<evidence type="ECO:0000256" key="14">
    <source>
        <dbReference type="SAM" id="Coils"/>
    </source>
</evidence>
<feature type="binding site" evidence="13">
    <location>
        <position position="238"/>
    </location>
    <ligand>
        <name>Zn(2+)</name>
        <dbReference type="ChEBI" id="CHEBI:29105"/>
    </ligand>
</feature>
<dbReference type="InterPro" id="IPR056411">
    <property type="entry name" value="CysS_C"/>
</dbReference>
<dbReference type="EC" id="6.1.1.16" evidence="13"/>
<evidence type="ECO:0000256" key="8">
    <source>
        <dbReference type="ARBA" id="ARBA00022833"/>
    </source>
</evidence>
<dbReference type="InterPro" id="IPR024909">
    <property type="entry name" value="Cys-tRNA/MSH_ligase"/>
</dbReference>
<evidence type="ECO:0000256" key="5">
    <source>
        <dbReference type="ARBA" id="ARBA00022598"/>
    </source>
</evidence>
<evidence type="ECO:0000256" key="9">
    <source>
        <dbReference type="ARBA" id="ARBA00022840"/>
    </source>
</evidence>
<keyword evidence="4 13" id="KW-0963">Cytoplasm</keyword>
<dbReference type="Gene3D" id="3.40.50.620">
    <property type="entry name" value="HUPs"/>
    <property type="match status" value="1"/>
</dbReference>
<reference evidence="16 17" key="1">
    <citation type="submission" date="2020-09" db="EMBL/GenBank/DDBJ databases">
        <title>Paenibacillus sp. CAU 1523 isolated from sand of Haeundae Beach.</title>
        <authorList>
            <person name="Kim W."/>
        </authorList>
    </citation>
    <scope>NUCLEOTIDE SEQUENCE [LARGE SCALE GENOMIC DNA]</scope>
    <source>
        <strain evidence="16 17">CAU 1523</strain>
    </source>
</reference>
<dbReference type="GO" id="GO:0004817">
    <property type="term" value="F:cysteine-tRNA ligase activity"/>
    <property type="evidence" value="ECO:0007669"/>
    <property type="project" value="UniProtKB-EC"/>
</dbReference>
<keyword evidence="7 13" id="KW-0547">Nucleotide-binding</keyword>
<dbReference type="InterPro" id="IPR009080">
    <property type="entry name" value="tRNAsynth_Ia_anticodon-bd"/>
</dbReference>
<dbReference type="PRINTS" id="PR00983">
    <property type="entry name" value="TRNASYNTHCYS"/>
</dbReference>
<proteinExistence type="inferred from homology"/>
<dbReference type="Pfam" id="PF23493">
    <property type="entry name" value="CysS_C"/>
    <property type="match status" value="1"/>
</dbReference>
<evidence type="ECO:0000256" key="4">
    <source>
        <dbReference type="ARBA" id="ARBA00022490"/>
    </source>
</evidence>
<keyword evidence="9 13" id="KW-0067">ATP-binding</keyword>